<organism evidence="2 3">
    <name type="scientific">Carnobacterium iners</name>
    <dbReference type="NCBI Taxonomy" id="1073423"/>
    <lineage>
        <taxon>Bacteria</taxon>
        <taxon>Bacillati</taxon>
        <taxon>Bacillota</taxon>
        <taxon>Bacilli</taxon>
        <taxon>Lactobacillales</taxon>
        <taxon>Carnobacteriaceae</taxon>
        <taxon>Carnobacterium</taxon>
    </lineage>
</organism>
<evidence type="ECO:0000313" key="2">
    <source>
        <dbReference type="EMBL" id="SMH34167.1"/>
    </source>
</evidence>
<accession>A0A1X7NBQ9</accession>
<keyword evidence="3" id="KW-1185">Reference proteome</keyword>
<feature type="transmembrane region" description="Helical" evidence="1">
    <location>
        <begin position="28"/>
        <end position="46"/>
    </location>
</feature>
<dbReference type="RefSeq" id="WP_159446073.1">
    <property type="nucleotide sequence ID" value="NZ_FOAH01000005.1"/>
</dbReference>
<keyword evidence="1" id="KW-0472">Membrane</keyword>
<name>A0A1X7NBQ9_9LACT</name>
<reference evidence="2 3" key="1">
    <citation type="submission" date="2017-04" db="EMBL/GenBank/DDBJ databases">
        <authorList>
            <person name="Afonso C.L."/>
            <person name="Miller P.J."/>
            <person name="Scott M.A."/>
            <person name="Spackman E."/>
            <person name="Goraichik I."/>
            <person name="Dimitrov K.M."/>
            <person name="Suarez D.L."/>
            <person name="Swayne D.E."/>
        </authorList>
    </citation>
    <scope>NUCLEOTIDE SEQUENCE [LARGE SCALE GENOMIC DNA]</scope>
    <source>
        <strain evidence="2 3">LMG26642</strain>
    </source>
</reference>
<dbReference type="AlphaFoldDB" id="A0A1X7NBQ9"/>
<protein>
    <submittedName>
        <fullName evidence="2">Uncharacterized protein</fullName>
    </submittedName>
</protein>
<sequence>MKKTTTASFFGLIMSILPILKGESLSRILITFIAASLTMLFCLYIYEDDKSKKKKVN</sequence>
<evidence type="ECO:0000313" key="3">
    <source>
        <dbReference type="Proteomes" id="UP000193435"/>
    </source>
</evidence>
<proteinExistence type="predicted"/>
<evidence type="ECO:0000256" key="1">
    <source>
        <dbReference type="SAM" id="Phobius"/>
    </source>
</evidence>
<dbReference type="EMBL" id="FXBJ01000002">
    <property type="protein sequence ID" value="SMH34167.1"/>
    <property type="molecule type" value="Genomic_DNA"/>
</dbReference>
<dbReference type="Proteomes" id="UP000193435">
    <property type="component" value="Unassembled WGS sequence"/>
</dbReference>
<keyword evidence="1" id="KW-0812">Transmembrane</keyword>
<keyword evidence="1" id="KW-1133">Transmembrane helix</keyword>
<dbReference type="STRING" id="1073423.SAMN04488700_1643"/>
<gene>
    <name evidence="2" type="ORF">SAMN04488700_1643</name>
</gene>